<evidence type="ECO:0000256" key="14">
    <source>
        <dbReference type="PROSITE-ProRule" id="PRU00175"/>
    </source>
</evidence>
<evidence type="ECO:0000256" key="16">
    <source>
        <dbReference type="SAM" id="Phobius"/>
    </source>
</evidence>
<evidence type="ECO:0000256" key="3">
    <source>
        <dbReference type="ARBA" id="ARBA00004906"/>
    </source>
</evidence>
<evidence type="ECO:0000313" key="20">
    <source>
        <dbReference type="Proteomes" id="UP001279734"/>
    </source>
</evidence>
<gene>
    <name evidence="19" type="ORF">Nepgr_033222</name>
</gene>
<evidence type="ECO:0000256" key="13">
    <source>
        <dbReference type="ARBA" id="ARBA00024209"/>
    </source>
</evidence>
<keyword evidence="5" id="KW-0808">Transferase</keyword>
<dbReference type="Pfam" id="PF13639">
    <property type="entry name" value="zf-RING_2"/>
    <property type="match status" value="1"/>
</dbReference>
<evidence type="ECO:0000256" key="11">
    <source>
        <dbReference type="ARBA" id="ARBA00022989"/>
    </source>
</evidence>
<proteinExistence type="inferred from homology"/>
<reference evidence="19" key="1">
    <citation type="submission" date="2023-05" db="EMBL/GenBank/DDBJ databases">
        <title>Nepenthes gracilis genome sequencing.</title>
        <authorList>
            <person name="Fukushima K."/>
        </authorList>
    </citation>
    <scope>NUCLEOTIDE SEQUENCE</scope>
    <source>
        <strain evidence="19">SING2019-196</strain>
    </source>
</reference>
<evidence type="ECO:0000256" key="7">
    <source>
        <dbReference type="ARBA" id="ARBA00022723"/>
    </source>
</evidence>
<comment type="similarity">
    <text evidence="13">Belongs to the RING-type zinc finger family. ATL subfamily.</text>
</comment>
<dbReference type="InterPro" id="IPR001841">
    <property type="entry name" value="Znf_RING"/>
</dbReference>
<evidence type="ECO:0000256" key="10">
    <source>
        <dbReference type="ARBA" id="ARBA00022833"/>
    </source>
</evidence>
<keyword evidence="6 16" id="KW-0812">Transmembrane</keyword>
<dbReference type="InterPro" id="IPR013083">
    <property type="entry name" value="Znf_RING/FYVE/PHD"/>
</dbReference>
<dbReference type="SUPFAM" id="SSF57850">
    <property type="entry name" value="RING/U-box"/>
    <property type="match status" value="1"/>
</dbReference>
<feature type="compositionally biased region" description="Polar residues" evidence="15">
    <location>
        <begin position="219"/>
        <end position="234"/>
    </location>
</feature>
<sequence length="357" mass="39372">MRLIRASHNHPSARLSVATLAFLLLRPLRSVAQPPPPLSQFYYINYSPPAAIIIIIIIGILFVIIAFLTVYLHHLASTCFGINTNNTALLGGQGCPSGAARGLNQAVIQTFPTFLYSDVKTQRLGEGALECAVCLDEFEDWETLRLLPRCSHVFHSDCIQPWLSSQVTCPVCRANLEPKSFELIKPFRPPNSGINTAEPSGRVSPNINDHDLIINTGRSPEITSPPQQEITNHSGPRLSATKDRIFNGKFARSHSTDELLGENTDRFTLRLPEAVRNKLVKVGLNQAGNGEAALCPVSCPKTGFRTRSVGSTAGGKDYDCELFASVHRPARWEFPDRFDTFANVGRRDFTFEAEESV</sequence>
<evidence type="ECO:0000313" key="19">
    <source>
        <dbReference type="EMBL" id="GMH31379.1"/>
    </source>
</evidence>
<feature type="region of interest" description="Disordered" evidence="15">
    <location>
        <begin position="219"/>
        <end position="238"/>
    </location>
</feature>
<dbReference type="InterPro" id="IPR053238">
    <property type="entry name" value="RING-H2_zinc_finger"/>
</dbReference>
<dbReference type="GO" id="GO:0016020">
    <property type="term" value="C:membrane"/>
    <property type="evidence" value="ECO:0007669"/>
    <property type="project" value="UniProtKB-SubCell"/>
</dbReference>
<comment type="caution">
    <text evidence="19">The sequence shown here is derived from an EMBL/GenBank/DDBJ whole genome shotgun (WGS) entry which is preliminary data.</text>
</comment>
<evidence type="ECO:0000256" key="17">
    <source>
        <dbReference type="SAM" id="SignalP"/>
    </source>
</evidence>
<keyword evidence="8 14" id="KW-0863">Zinc-finger</keyword>
<dbReference type="EC" id="2.3.2.27" evidence="4"/>
<comment type="pathway">
    <text evidence="3">Protein modification; protein ubiquitination.</text>
</comment>
<dbReference type="FunFam" id="3.30.40.10:FF:000187">
    <property type="entry name" value="E3 ubiquitin-protein ligase ATL6"/>
    <property type="match status" value="1"/>
</dbReference>
<organism evidence="19 20">
    <name type="scientific">Nepenthes gracilis</name>
    <name type="common">Slender pitcher plant</name>
    <dbReference type="NCBI Taxonomy" id="150966"/>
    <lineage>
        <taxon>Eukaryota</taxon>
        <taxon>Viridiplantae</taxon>
        <taxon>Streptophyta</taxon>
        <taxon>Embryophyta</taxon>
        <taxon>Tracheophyta</taxon>
        <taxon>Spermatophyta</taxon>
        <taxon>Magnoliopsida</taxon>
        <taxon>eudicotyledons</taxon>
        <taxon>Gunneridae</taxon>
        <taxon>Pentapetalae</taxon>
        <taxon>Caryophyllales</taxon>
        <taxon>Nepenthaceae</taxon>
        <taxon>Nepenthes</taxon>
    </lineage>
</organism>
<evidence type="ECO:0000256" key="4">
    <source>
        <dbReference type="ARBA" id="ARBA00012483"/>
    </source>
</evidence>
<evidence type="ECO:0000256" key="8">
    <source>
        <dbReference type="ARBA" id="ARBA00022771"/>
    </source>
</evidence>
<evidence type="ECO:0000256" key="15">
    <source>
        <dbReference type="SAM" id="MobiDB-lite"/>
    </source>
</evidence>
<dbReference type="GO" id="GO:0061630">
    <property type="term" value="F:ubiquitin protein ligase activity"/>
    <property type="evidence" value="ECO:0007669"/>
    <property type="project" value="UniProtKB-EC"/>
</dbReference>
<evidence type="ECO:0000256" key="5">
    <source>
        <dbReference type="ARBA" id="ARBA00022679"/>
    </source>
</evidence>
<accession>A0AAD3Y8I3</accession>
<protein>
    <recommendedName>
        <fullName evidence="4">RING-type E3 ubiquitin transferase</fullName>
        <ecNumber evidence="4">2.3.2.27</ecNumber>
    </recommendedName>
</protein>
<feature type="chain" id="PRO_5042079835" description="RING-type E3 ubiquitin transferase" evidence="17">
    <location>
        <begin position="33"/>
        <end position="357"/>
    </location>
</feature>
<keyword evidence="7" id="KW-0479">Metal-binding</keyword>
<keyword evidence="17" id="KW-0732">Signal</keyword>
<name>A0AAD3Y8I3_NEPGR</name>
<evidence type="ECO:0000256" key="1">
    <source>
        <dbReference type="ARBA" id="ARBA00000900"/>
    </source>
</evidence>
<dbReference type="PROSITE" id="PS50089">
    <property type="entry name" value="ZF_RING_2"/>
    <property type="match status" value="1"/>
</dbReference>
<evidence type="ECO:0000256" key="2">
    <source>
        <dbReference type="ARBA" id="ARBA00004167"/>
    </source>
</evidence>
<dbReference type="CDD" id="cd16454">
    <property type="entry name" value="RING-H2_PA-TM-RING"/>
    <property type="match status" value="1"/>
</dbReference>
<feature type="transmembrane region" description="Helical" evidence="16">
    <location>
        <begin position="48"/>
        <end position="72"/>
    </location>
</feature>
<dbReference type="GO" id="GO:0008270">
    <property type="term" value="F:zinc ion binding"/>
    <property type="evidence" value="ECO:0007669"/>
    <property type="project" value="UniProtKB-KW"/>
</dbReference>
<dbReference type="PANTHER" id="PTHR14155:SF263">
    <property type="entry name" value="E3 UBIQUITIN-PROTEIN LIGASE ATL6"/>
    <property type="match status" value="1"/>
</dbReference>
<keyword evidence="9" id="KW-0833">Ubl conjugation pathway</keyword>
<keyword evidence="10" id="KW-0862">Zinc</keyword>
<dbReference type="AlphaFoldDB" id="A0AAD3Y8I3"/>
<dbReference type="PANTHER" id="PTHR14155">
    <property type="entry name" value="RING FINGER DOMAIN-CONTAINING"/>
    <property type="match status" value="1"/>
</dbReference>
<evidence type="ECO:0000256" key="9">
    <source>
        <dbReference type="ARBA" id="ARBA00022786"/>
    </source>
</evidence>
<dbReference type="EMBL" id="BSYO01000040">
    <property type="protein sequence ID" value="GMH31379.1"/>
    <property type="molecule type" value="Genomic_DNA"/>
</dbReference>
<keyword evidence="11 16" id="KW-1133">Transmembrane helix</keyword>
<dbReference type="Proteomes" id="UP001279734">
    <property type="component" value="Unassembled WGS sequence"/>
</dbReference>
<evidence type="ECO:0000256" key="6">
    <source>
        <dbReference type="ARBA" id="ARBA00022692"/>
    </source>
</evidence>
<comment type="subcellular location">
    <subcellularLocation>
        <location evidence="2">Membrane</location>
        <topology evidence="2">Single-pass membrane protein</topology>
    </subcellularLocation>
</comment>
<dbReference type="Gene3D" id="3.30.40.10">
    <property type="entry name" value="Zinc/RING finger domain, C3HC4 (zinc finger)"/>
    <property type="match status" value="1"/>
</dbReference>
<feature type="signal peptide" evidence="17">
    <location>
        <begin position="1"/>
        <end position="32"/>
    </location>
</feature>
<evidence type="ECO:0000256" key="12">
    <source>
        <dbReference type="ARBA" id="ARBA00023136"/>
    </source>
</evidence>
<feature type="domain" description="RING-type" evidence="18">
    <location>
        <begin position="131"/>
        <end position="173"/>
    </location>
</feature>
<keyword evidence="20" id="KW-1185">Reference proteome</keyword>
<keyword evidence="12 16" id="KW-0472">Membrane</keyword>
<dbReference type="SMART" id="SM00184">
    <property type="entry name" value="RING"/>
    <property type="match status" value="1"/>
</dbReference>
<evidence type="ECO:0000259" key="18">
    <source>
        <dbReference type="PROSITE" id="PS50089"/>
    </source>
</evidence>
<comment type="catalytic activity">
    <reaction evidence="1">
        <text>S-ubiquitinyl-[E2 ubiquitin-conjugating enzyme]-L-cysteine + [acceptor protein]-L-lysine = [E2 ubiquitin-conjugating enzyme]-L-cysteine + N(6)-ubiquitinyl-[acceptor protein]-L-lysine.</text>
        <dbReference type="EC" id="2.3.2.27"/>
    </reaction>
</comment>